<accession>A0A0L9U613</accession>
<dbReference type="Proteomes" id="UP000053144">
    <property type="component" value="Chromosome 3"/>
</dbReference>
<organism evidence="2 3">
    <name type="scientific">Phaseolus angularis</name>
    <name type="common">Azuki bean</name>
    <name type="synonym">Vigna angularis</name>
    <dbReference type="NCBI Taxonomy" id="3914"/>
    <lineage>
        <taxon>Eukaryota</taxon>
        <taxon>Viridiplantae</taxon>
        <taxon>Streptophyta</taxon>
        <taxon>Embryophyta</taxon>
        <taxon>Tracheophyta</taxon>
        <taxon>Spermatophyta</taxon>
        <taxon>Magnoliopsida</taxon>
        <taxon>eudicotyledons</taxon>
        <taxon>Gunneridae</taxon>
        <taxon>Pentapetalae</taxon>
        <taxon>rosids</taxon>
        <taxon>fabids</taxon>
        <taxon>Fabales</taxon>
        <taxon>Fabaceae</taxon>
        <taxon>Papilionoideae</taxon>
        <taxon>50 kb inversion clade</taxon>
        <taxon>NPAAA clade</taxon>
        <taxon>indigoferoid/millettioid clade</taxon>
        <taxon>Phaseoleae</taxon>
        <taxon>Vigna</taxon>
    </lineage>
</organism>
<feature type="region of interest" description="Disordered" evidence="1">
    <location>
        <begin position="1"/>
        <end position="47"/>
    </location>
</feature>
<evidence type="ECO:0000313" key="2">
    <source>
        <dbReference type="EMBL" id="KOM38097.1"/>
    </source>
</evidence>
<name>A0A0L9U613_PHAAN</name>
<dbReference type="AlphaFoldDB" id="A0A0L9U613"/>
<evidence type="ECO:0000256" key="1">
    <source>
        <dbReference type="SAM" id="MobiDB-lite"/>
    </source>
</evidence>
<evidence type="ECO:0000313" key="3">
    <source>
        <dbReference type="Proteomes" id="UP000053144"/>
    </source>
</evidence>
<protein>
    <submittedName>
        <fullName evidence="2">Uncharacterized protein</fullName>
    </submittedName>
</protein>
<gene>
    <name evidence="2" type="ORF">LR48_Vigan03g147900</name>
</gene>
<reference evidence="3" key="1">
    <citation type="journal article" date="2015" name="Proc. Natl. Acad. Sci. U.S.A.">
        <title>Genome sequencing of adzuki bean (Vigna angularis) provides insight into high starch and low fat accumulation and domestication.</title>
        <authorList>
            <person name="Yang K."/>
            <person name="Tian Z."/>
            <person name="Chen C."/>
            <person name="Luo L."/>
            <person name="Zhao B."/>
            <person name="Wang Z."/>
            <person name="Yu L."/>
            <person name="Li Y."/>
            <person name="Sun Y."/>
            <person name="Li W."/>
            <person name="Chen Y."/>
            <person name="Li Y."/>
            <person name="Zhang Y."/>
            <person name="Ai D."/>
            <person name="Zhao J."/>
            <person name="Shang C."/>
            <person name="Ma Y."/>
            <person name="Wu B."/>
            <person name="Wang M."/>
            <person name="Gao L."/>
            <person name="Sun D."/>
            <person name="Zhang P."/>
            <person name="Guo F."/>
            <person name="Wang W."/>
            <person name="Li Y."/>
            <person name="Wang J."/>
            <person name="Varshney R.K."/>
            <person name="Wang J."/>
            <person name="Ling H.Q."/>
            <person name="Wan P."/>
        </authorList>
    </citation>
    <scope>NUCLEOTIDE SEQUENCE</scope>
    <source>
        <strain evidence="3">cv. Jingnong 6</strain>
    </source>
</reference>
<dbReference type="Gramene" id="KOM38097">
    <property type="protein sequence ID" value="KOM38097"/>
    <property type="gene ID" value="LR48_Vigan03g147900"/>
</dbReference>
<dbReference type="EMBL" id="CM003373">
    <property type="protein sequence ID" value="KOM38097.1"/>
    <property type="molecule type" value="Genomic_DNA"/>
</dbReference>
<proteinExistence type="predicted"/>
<feature type="compositionally biased region" description="Low complexity" evidence="1">
    <location>
        <begin position="23"/>
        <end position="37"/>
    </location>
</feature>
<sequence length="252" mass="27931">MSAVGISSYEESAGQGGRGAVGGDVRSSSSVSSSFLESSDEREVDSGLGSPFYGGERVINGMSLFLLKGDVRIDRENAEPSGGWPRIKGYGWASHDVGTFRSDYSTREELQWWAYRSHIARDVEDSRLIRLGGESSERASFSWKGGQPRILLLCGFPWEVVVHRSAKLIVVPFGTPFINLVFRTERQGLKWELVVHHSAKLAAVPFGTPFIDLVFHTERQGLKCELVVHRLAKLTAVPFGTSFINLVFHTER</sequence>